<keyword evidence="9" id="KW-0472">Membrane</keyword>
<evidence type="ECO:0000256" key="10">
    <source>
        <dbReference type="ARBA" id="ARBA00023303"/>
    </source>
</evidence>
<dbReference type="InterPro" id="IPR047871">
    <property type="entry name" value="K_chnl_Slo-like"/>
</dbReference>
<keyword evidence="7" id="KW-1133">Transmembrane helix</keyword>
<accession>A0A813KRB4</accession>
<evidence type="ECO:0000256" key="5">
    <source>
        <dbReference type="ARBA" id="ARBA00022826"/>
    </source>
</evidence>
<keyword evidence="2" id="KW-0813">Transport</keyword>
<gene>
    <name evidence="12" type="ORF">PGLA2088_LOCUS36277</name>
</gene>
<dbReference type="EMBL" id="CAJNNW010032095">
    <property type="protein sequence ID" value="CAE8711043.1"/>
    <property type="molecule type" value="Genomic_DNA"/>
</dbReference>
<evidence type="ECO:0000256" key="7">
    <source>
        <dbReference type="ARBA" id="ARBA00022989"/>
    </source>
</evidence>
<keyword evidence="5" id="KW-0631">Potassium channel</keyword>
<dbReference type="AlphaFoldDB" id="A0A813KRB4"/>
<evidence type="ECO:0000256" key="9">
    <source>
        <dbReference type="ARBA" id="ARBA00023136"/>
    </source>
</evidence>
<proteinExistence type="predicted"/>
<feature type="domain" description="Calcium-activated potassium channel BK alpha subunit" evidence="11">
    <location>
        <begin position="106"/>
        <end position="198"/>
    </location>
</feature>
<protein>
    <recommendedName>
        <fullName evidence="11">Calcium-activated potassium channel BK alpha subunit domain-containing protein</fullName>
    </recommendedName>
</protein>
<name>A0A813KRB4_POLGL</name>
<evidence type="ECO:0000256" key="6">
    <source>
        <dbReference type="ARBA" id="ARBA00022958"/>
    </source>
</evidence>
<evidence type="ECO:0000256" key="4">
    <source>
        <dbReference type="ARBA" id="ARBA00022692"/>
    </source>
</evidence>
<dbReference type="GO" id="GO:0016020">
    <property type="term" value="C:membrane"/>
    <property type="evidence" value="ECO:0007669"/>
    <property type="project" value="UniProtKB-SubCell"/>
</dbReference>
<reference evidence="12" key="1">
    <citation type="submission" date="2021-02" db="EMBL/GenBank/DDBJ databases">
        <authorList>
            <person name="Dougan E. K."/>
            <person name="Rhodes N."/>
            <person name="Thang M."/>
            <person name="Chan C."/>
        </authorList>
    </citation>
    <scope>NUCLEOTIDE SEQUENCE</scope>
</reference>
<evidence type="ECO:0000256" key="1">
    <source>
        <dbReference type="ARBA" id="ARBA00004141"/>
    </source>
</evidence>
<dbReference type="InterPro" id="IPR003929">
    <property type="entry name" value="K_chnl_BK_asu"/>
</dbReference>
<keyword evidence="8" id="KW-0406">Ion transport</keyword>
<evidence type="ECO:0000259" key="11">
    <source>
        <dbReference type="Pfam" id="PF03493"/>
    </source>
</evidence>
<sequence length="510" mass="56232">MASCEKCDLLKSSIRAMPRYARQRIKYFVGDPPDPSDMVRAGMGDASLVLVIPSLWASDIDAEDQGTMLRGLAIMNVYPSTNMRLMLLRSMNKKIAVQLGFMPSRCFSISEQKTSLFALSCAVRGFSTLITLCLMELHPDNLVHAKKELGVEDPWVQEYADGRKFSLRAFMLSAKHEGSTFAQFAGQCIERNILPLAVQISGKLKLNPTEHLLQAGDVVFCLVRDAASIPEFFDLSGDWQDIFRHSQKAAHVATRQHSVHVNKLVMREKGGKKASKSGSTATDEIALGRASTSLEEWEHRARNIAEAGGHYILVVMHGVPWQQVEVFLKTLRGQHLPCHVPIVVLFAVPLPPYEVLFTIFKCYPRTAFMRATKSANISVADVVDCGMASARCIALLSASAAASSIDRRMVDGPGVTLLAGIESYLHESALPSVPVCLELHQQESVLMKRFDPGDPTYGDWQKAFDPSEGFIPHARCANGNIFTELFWGHSCQVIQHARNCRIDGGNIAGC</sequence>
<organism evidence="12 13">
    <name type="scientific">Polarella glacialis</name>
    <name type="common">Dinoflagellate</name>
    <dbReference type="NCBI Taxonomy" id="89957"/>
    <lineage>
        <taxon>Eukaryota</taxon>
        <taxon>Sar</taxon>
        <taxon>Alveolata</taxon>
        <taxon>Dinophyceae</taxon>
        <taxon>Suessiales</taxon>
        <taxon>Suessiaceae</taxon>
        <taxon>Polarella</taxon>
    </lineage>
</organism>
<dbReference type="PANTHER" id="PTHR10027:SF10">
    <property type="entry name" value="SLOWPOKE 2, ISOFORM D"/>
    <property type="match status" value="1"/>
</dbReference>
<comment type="subcellular location">
    <subcellularLocation>
        <location evidence="1">Membrane</location>
        <topology evidence="1">Multi-pass membrane protein</topology>
    </subcellularLocation>
</comment>
<evidence type="ECO:0000313" key="13">
    <source>
        <dbReference type="Proteomes" id="UP000626109"/>
    </source>
</evidence>
<dbReference type="PANTHER" id="PTHR10027">
    <property type="entry name" value="CALCIUM-ACTIVATED POTASSIUM CHANNEL ALPHA CHAIN"/>
    <property type="match status" value="1"/>
</dbReference>
<evidence type="ECO:0000313" key="12">
    <source>
        <dbReference type="EMBL" id="CAE8711043.1"/>
    </source>
</evidence>
<dbReference type="Pfam" id="PF03493">
    <property type="entry name" value="BK_channel_a"/>
    <property type="match status" value="1"/>
</dbReference>
<comment type="caution">
    <text evidence="12">The sequence shown here is derived from an EMBL/GenBank/DDBJ whole genome shotgun (WGS) entry which is preliminary data.</text>
</comment>
<evidence type="ECO:0000256" key="3">
    <source>
        <dbReference type="ARBA" id="ARBA00022538"/>
    </source>
</evidence>
<evidence type="ECO:0000256" key="8">
    <source>
        <dbReference type="ARBA" id="ARBA00023065"/>
    </source>
</evidence>
<dbReference type="Proteomes" id="UP000626109">
    <property type="component" value="Unassembled WGS sequence"/>
</dbReference>
<dbReference type="GO" id="GO:0005267">
    <property type="term" value="F:potassium channel activity"/>
    <property type="evidence" value="ECO:0007669"/>
    <property type="project" value="UniProtKB-KW"/>
</dbReference>
<evidence type="ECO:0000256" key="2">
    <source>
        <dbReference type="ARBA" id="ARBA00022448"/>
    </source>
</evidence>
<keyword evidence="3" id="KW-0633">Potassium transport</keyword>
<keyword evidence="4" id="KW-0812">Transmembrane</keyword>
<keyword evidence="6" id="KW-0630">Potassium</keyword>
<keyword evidence="10" id="KW-0407">Ion channel</keyword>